<comment type="caution">
    <text evidence="1">The sequence shown here is derived from an EMBL/GenBank/DDBJ whole genome shotgun (WGS) entry which is preliminary data.</text>
</comment>
<reference evidence="1 2" key="1">
    <citation type="submission" date="2023-07" db="EMBL/GenBank/DDBJ databases">
        <title>Genomic Encyclopedia of Type Strains, Phase IV (KMG-IV): sequencing the most valuable type-strain genomes for metagenomic binning, comparative biology and taxonomic classification.</title>
        <authorList>
            <person name="Goeker M."/>
        </authorList>
    </citation>
    <scope>NUCLEOTIDE SEQUENCE [LARGE SCALE GENOMIC DNA]</scope>
    <source>
        <strain evidence="1 2">DSM 4006</strain>
    </source>
</reference>
<organism evidence="1 2">
    <name type="scientific">Alicyclobacillus cycloheptanicus</name>
    <dbReference type="NCBI Taxonomy" id="1457"/>
    <lineage>
        <taxon>Bacteria</taxon>
        <taxon>Bacillati</taxon>
        <taxon>Bacillota</taxon>
        <taxon>Bacilli</taxon>
        <taxon>Bacillales</taxon>
        <taxon>Alicyclobacillaceae</taxon>
        <taxon>Alicyclobacillus</taxon>
    </lineage>
</organism>
<dbReference type="PANTHER" id="PTHR12993:SF11">
    <property type="entry name" value="N-ACETYLGLUCOSAMINYL-PHOSPHATIDYLINOSITOL DE-N-ACETYLASE"/>
    <property type="match status" value="1"/>
</dbReference>
<gene>
    <name evidence="1" type="ORF">J2S03_001848</name>
</gene>
<sequence>MSIFDIVPVPSLDKAKHILCIQPHPDDMDISCGGTLAALADHGAHITYLTVTDGSAGTPVRMQEAELAAIRRQEQIAAGAHIGVRDYRWLDYSDAQWLPEAALQADLIRAIRKTRPDTVFTIDPWLPYESHPAHRTVGLCAAAAVLFAGMPNISPDQLEDGLSPHNVQQIAFAFTAAPNTQFDVSATWARKLSAIRAHQSQFPDNVWPVYEHVLTAKGREFGAQSGCAFAEALKVLAPFHLHCNIDILG</sequence>
<dbReference type="PANTHER" id="PTHR12993">
    <property type="entry name" value="N-ACETYLGLUCOSAMINYL-PHOSPHATIDYLINOSITOL DE-N-ACETYLASE-RELATED"/>
    <property type="match status" value="1"/>
</dbReference>
<protein>
    <submittedName>
        <fullName evidence="1">LmbE family N-acetylglucosaminyl deacetylase</fullName>
    </submittedName>
</protein>
<dbReference type="Pfam" id="PF02585">
    <property type="entry name" value="PIG-L"/>
    <property type="match status" value="1"/>
</dbReference>
<dbReference type="Gene3D" id="3.40.50.10320">
    <property type="entry name" value="LmbE-like"/>
    <property type="match status" value="1"/>
</dbReference>
<name>A0ABT9XI38_9BACL</name>
<dbReference type="InterPro" id="IPR024078">
    <property type="entry name" value="LmbE-like_dom_sf"/>
</dbReference>
<dbReference type="EMBL" id="JAUSTP010000013">
    <property type="protein sequence ID" value="MDQ0189985.1"/>
    <property type="molecule type" value="Genomic_DNA"/>
</dbReference>
<dbReference type="InterPro" id="IPR003737">
    <property type="entry name" value="GlcNAc_PI_deacetylase-related"/>
</dbReference>
<dbReference type="RefSeq" id="WP_274454756.1">
    <property type="nucleotide sequence ID" value="NZ_CP067097.1"/>
</dbReference>
<dbReference type="SUPFAM" id="SSF102588">
    <property type="entry name" value="LmbE-like"/>
    <property type="match status" value="1"/>
</dbReference>
<evidence type="ECO:0000313" key="1">
    <source>
        <dbReference type="EMBL" id="MDQ0189985.1"/>
    </source>
</evidence>
<evidence type="ECO:0000313" key="2">
    <source>
        <dbReference type="Proteomes" id="UP001232973"/>
    </source>
</evidence>
<keyword evidence="2" id="KW-1185">Reference proteome</keyword>
<dbReference type="Proteomes" id="UP001232973">
    <property type="component" value="Unassembled WGS sequence"/>
</dbReference>
<proteinExistence type="predicted"/>
<accession>A0ABT9XI38</accession>